<keyword evidence="4" id="KW-1185">Reference proteome</keyword>
<evidence type="ECO:0000259" key="2">
    <source>
        <dbReference type="PROSITE" id="PS00028"/>
    </source>
</evidence>
<comment type="caution">
    <text evidence="3">The sequence shown here is derived from an EMBL/GenBank/DDBJ whole genome shotgun (WGS) entry which is preliminary data.</text>
</comment>
<feature type="region of interest" description="Disordered" evidence="1">
    <location>
        <begin position="189"/>
        <end position="228"/>
    </location>
</feature>
<dbReference type="Proteomes" id="UP001190700">
    <property type="component" value="Unassembled WGS sequence"/>
</dbReference>
<feature type="domain" description="C2H2-type" evidence="2">
    <location>
        <begin position="169"/>
        <end position="190"/>
    </location>
</feature>
<feature type="compositionally biased region" description="Basic residues" evidence="1">
    <location>
        <begin position="217"/>
        <end position="228"/>
    </location>
</feature>
<sequence length="228" mass="26527">MDYYNPYGEYGRKKAKEEIARLGEKAGFKLKETAREERLRLKEEAKEATRTQERVVADLESWFRGQVEKMKGGYLEPKEMADLVDLVLHGEDGDAEPQQAAIEFTKEEAWDLYINEDRKAQLLLRKRGMDDIAHTKAQQRDRHRQVAMGITHLDTPTESGDCSKKEHECRTCKNRFYSYFELNSHWDSCHPRKPESGAAKRKRKQVREKCTSVAKQHVPKRERKGGAS</sequence>
<accession>A0AAE0EZM8</accession>
<proteinExistence type="predicted"/>
<protein>
    <recommendedName>
        <fullName evidence="2">C2H2-type domain-containing protein</fullName>
    </recommendedName>
</protein>
<gene>
    <name evidence="3" type="ORF">CYMTET_44399</name>
</gene>
<evidence type="ECO:0000313" key="4">
    <source>
        <dbReference type="Proteomes" id="UP001190700"/>
    </source>
</evidence>
<reference evidence="3 4" key="1">
    <citation type="journal article" date="2015" name="Genome Biol. Evol.">
        <title>Comparative Genomics of a Bacterivorous Green Alga Reveals Evolutionary Causalities and Consequences of Phago-Mixotrophic Mode of Nutrition.</title>
        <authorList>
            <person name="Burns J.A."/>
            <person name="Paasch A."/>
            <person name="Narechania A."/>
            <person name="Kim E."/>
        </authorList>
    </citation>
    <scope>NUCLEOTIDE SEQUENCE [LARGE SCALE GENOMIC DNA]</scope>
    <source>
        <strain evidence="3 4">PLY_AMNH</strain>
    </source>
</reference>
<name>A0AAE0EZM8_9CHLO</name>
<dbReference type="PROSITE" id="PS00028">
    <property type="entry name" value="ZINC_FINGER_C2H2_1"/>
    <property type="match status" value="1"/>
</dbReference>
<dbReference type="EMBL" id="LGRX02030130">
    <property type="protein sequence ID" value="KAK3246052.1"/>
    <property type="molecule type" value="Genomic_DNA"/>
</dbReference>
<organism evidence="3 4">
    <name type="scientific">Cymbomonas tetramitiformis</name>
    <dbReference type="NCBI Taxonomy" id="36881"/>
    <lineage>
        <taxon>Eukaryota</taxon>
        <taxon>Viridiplantae</taxon>
        <taxon>Chlorophyta</taxon>
        <taxon>Pyramimonadophyceae</taxon>
        <taxon>Pyramimonadales</taxon>
        <taxon>Pyramimonadaceae</taxon>
        <taxon>Cymbomonas</taxon>
    </lineage>
</organism>
<evidence type="ECO:0000313" key="3">
    <source>
        <dbReference type="EMBL" id="KAK3246052.1"/>
    </source>
</evidence>
<dbReference type="InterPro" id="IPR013087">
    <property type="entry name" value="Znf_C2H2_type"/>
</dbReference>
<evidence type="ECO:0000256" key="1">
    <source>
        <dbReference type="SAM" id="MobiDB-lite"/>
    </source>
</evidence>
<dbReference type="AlphaFoldDB" id="A0AAE0EZM8"/>